<accession>A0A1K2HVS9</accession>
<evidence type="ECO:0000313" key="3">
    <source>
        <dbReference type="EMBL" id="SFZ82902.1"/>
    </source>
</evidence>
<dbReference type="InterPro" id="IPR045455">
    <property type="entry name" value="NrS-1_pol-like_helicase"/>
</dbReference>
<feature type="compositionally biased region" description="Basic and acidic residues" evidence="1">
    <location>
        <begin position="770"/>
        <end position="780"/>
    </location>
</feature>
<dbReference type="AlphaFoldDB" id="A0A1K2HVS9"/>
<protein>
    <submittedName>
        <fullName evidence="3">Bifunctional DNA primase/polymerase, N-terminal</fullName>
    </submittedName>
</protein>
<dbReference type="SUPFAM" id="SSF52540">
    <property type="entry name" value="P-loop containing nucleoside triphosphate hydrolases"/>
    <property type="match status" value="1"/>
</dbReference>
<organism evidence="3 4">
    <name type="scientific">Devosia enhydra</name>
    <dbReference type="NCBI Taxonomy" id="665118"/>
    <lineage>
        <taxon>Bacteria</taxon>
        <taxon>Pseudomonadati</taxon>
        <taxon>Pseudomonadota</taxon>
        <taxon>Alphaproteobacteria</taxon>
        <taxon>Hyphomicrobiales</taxon>
        <taxon>Devosiaceae</taxon>
        <taxon>Devosia</taxon>
    </lineage>
</organism>
<name>A0A1K2HVS9_9HYPH</name>
<feature type="domain" description="DNA primase/polymerase bifunctional N-terminal" evidence="2">
    <location>
        <begin position="15"/>
        <end position="169"/>
    </location>
</feature>
<evidence type="ECO:0000259" key="2">
    <source>
        <dbReference type="SMART" id="SM00943"/>
    </source>
</evidence>
<dbReference type="STRING" id="665118.SAMN02983003_1340"/>
<dbReference type="Pfam" id="PF09250">
    <property type="entry name" value="Prim-Pol"/>
    <property type="match status" value="1"/>
</dbReference>
<evidence type="ECO:0000256" key="1">
    <source>
        <dbReference type="SAM" id="MobiDB-lite"/>
    </source>
</evidence>
<evidence type="ECO:0000313" key="4">
    <source>
        <dbReference type="Proteomes" id="UP000183447"/>
    </source>
</evidence>
<dbReference type="InterPro" id="IPR027417">
    <property type="entry name" value="P-loop_NTPase"/>
</dbReference>
<reference evidence="3 4" key="1">
    <citation type="submission" date="2016-11" db="EMBL/GenBank/DDBJ databases">
        <authorList>
            <person name="Jaros S."/>
            <person name="Januszkiewicz K."/>
            <person name="Wedrychowicz H."/>
        </authorList>
    </citation>
    <scope>NUCLEOTIDE SEQUENCE [LARGE SCALE GENOMIC DNA]</scope>
    <source>
        <strain evidence="3 4">ATCC 23634</strain>
    </source>
</reference>
<dbReference type="Proteomes" id="UP000183447">
    <property type="component" value="Unassembled WGS sequence"/>
</dbReference>
<dbReference type="EMBL" id="FPKU01000001">
    <property type="protein sequence ID" value="SFZ82902.1"/>
    <property type="molecule type" value="Genomic_DNA"/>
</dbReference>
<keyword evidence="4" id="KW-1185">Reference proteome</keyword>
<dbReference type="SMART" id="SM00943">
    <property type="entry name" value="Prim-Pol"/>
    <property type="match status" value="1"/>
</dbReference>
<dbReference type="InterPro" id="IPR015330">
    <property type="entry name" value="DNA_primase/pol_bifunc_N"/>
</dbReference>
<sequence>MAKGIKSAPEVMETLDWAMRHGFKPVALHAASKSAISGGFEKPDYLPPGEDFWRKGDFGIGMALGPSHGGLIDVDLDTNSAVFFAEKFFPPTDAVFGRNGKPRSHRLYRVPTDIVFRHLKALDPIRDETVIELRGDGHQTVFPGSIHEGTGEVIAWSEGGQPEVAPDQVDRLVKAFRMTVVAALISEHLWGSGVRNNHLLPLTGLLMHRGWAQEDVEAVIAAVMEREGDSETSRLRTIRLTFARDQKGVATAGAGKLRKLVGNSLVPVVEAIVKWASDNEDFITDYNDRFAAVNMKGSFRIVDLDPPQADAPWSYMTKDAFFDMRATDFYESKDETGKVTRKNKARSWFISPRRREYDALDFVPGGDVPRVLNMWRGWAEEPSTAGSCDAWLELLRDVICGGDEEVYRWHLNWFAQMLREPGKKPRTAPVWIGRQGAGKSLAVEYVGRILGRHYMEVSDARHVTGHFNAHLADILLLHSAEALWPGDKEHRPVIKRLITDPTHTIEPKGVNAYQVRNHLRLIMTSNYDRAALAERDDRRHTTVHLGERKASSELIARVVHELENGGPARLHQYLAHELEYDATIPVINLKNKDLLDLKLEELDPVRDWWLETLMGGQLLPEDLGWAQSPKLDDEKAGAARFWPAAVSTQALLVSLQIALRQRNIRFVPPMQKMLKQLRQYLGIGDFDYTQLRMDNPQLPETQRPEVRGMSSRPRVITNFPSLAEARRGFEQYMGHSMVWHEVDGEDQHLPEASTVSELAEIIPMEGAQARQREKNRREQVANKMSGGKF</sequence>
<gene>
    <name evidence="3" type="ORF">SAMN02983003_1340</name>
</gene>
<proteinExistence type="predicted"/>
<dbReference type="Pfam" id="PF19263">
    <property type="entry name" value="DUF5906"/>
    <property type="match status" value="1"/>
</dbReference>
<dbReference type="RefSeq" id="WP_072340082.1">
    <property type="nucleotide sequence ID" value="NZ_FPKU01000001.1"/>
</dbReference>
<feature type="region of interest" description="Disordered" evidence="1">
    <location>
        <begin position="766"/>
        <end position="789"/>
    </location>
</feature>